<dbReference type="EMBL" id="JAQIZT010000016">
    <property type="protein sequence ID" value="KAJ6967758.1"/>
    <property type="molecule type" value="Genomic_DNA"/>
</dbReference>
<dbReference type="GO" id="GO:0047213">
    <property type="term" value="F:anthocyanidin 3-O-glucosyltransferase activity"/>
    <property type="evidence" value="ECO:0007669"/>
    <property type="project" value="UniProtKB-EC"/>
</dbReference>
<name>A0AAD6LIF8_9ROSI</name>
<evidence type="ECO:0000256" key="2">
    <source>
        <dbReference type="ARBA" id="ARBA00009995"/>
    </source>
</evidence>
<keyword evidence="9" id="KW-1185">Reference proteome</keyword>
<dbReference type="FunFam" id="3.40.50.2000:FF:000027">
    <property type="entry name" value="Glycosyltransferase"/>
    <property type="match status" value="1"/>
</dbReference>
<dbReference type="Pfam" id="PF00201">
    <property type="entry name" value="UDPGT"/>
    <property type="match status" value="1"/>
</dbReference>
<comment type="caution">
    <text evidence="8">The sequence shown here is derived from an EMBL/GenBank/DDBJ whole genome shotgun (WGS) entry which is preliminary data.</text>
</comment>
<keyword evidence="3 6" id="KW-0328">Glycosyltransferase</keyword>
<accession>A0AAD6LIF8</accession>
<evidence type="ECO:0000313" key="8">
    <source>
        <dbReference type="EMBL" id="KAJ6967758.1"/>
    </source>
</evidence>
<evidence type="ECO:0000256" key="7">
    <source>
        <dbReference type="RuleBase" id="RU362057"/>
    </source>
</evidence>
<dbReference type="PROSITE" id="PS00375">
    <property type="entry name" value="UDPGT"/>
    <property type="match status" value="1"/>
</dbReference>
<evidence type="ECO:0000256" key="3">
    <source>
        <dbReference type="ARBA" id="ARBA00022676"/>
    </source>
</evidence>
<evidence type="ECO:0000256" key="1">
    <source>
        <dbReference type="ARBA" id="ARBA00004935"/>
    </source>
</evidence>
<dbReference type="PANTHER" id="PTHR11926">
    <property type="entry name" value="GLUCOSYL/GLUCURONOSYL TRANSFERASES"/>
    <property type="match status" value="1"/>
</dbReference>
<comment type="pathway">
    <text evidence="1">Pigment biosynthesis; anthocyanin biosynthesis.</text>
</comment>
<evidence type="ECO:0000256" key="6">
    <source>
        <dbReference type="RuleBase" id="RU003718"/>
    </source>
</evidence>
<evidence type="ECO:0000256" key="5">
    <source>
        <dbReference type="ARBA" id="ARBA00047606"/>
    </source>
</evidence>
<dbReference type="InterPro" id="IPR035595">
    <property type="entry name" value="UDP_glycos_trans_CS"/>
</dbReference>
<reference evidence="8 9" key="1">
    <citation type="journal article" date="2023" name="Mol. Ecol. Resour.">
        <title>Chromosome-level genome assembly of a triploid poplar Populus alba 'Berolinensis'.</title>
        <authorList>
            <person name="Chen S."/>
            <person name="Yu Y."/>
            <person name="Wang X."/>
            <person name="Wang S."/>
            <person name="Zhang T."/>
            <person name="Zhou Y."/>
            <person name="He R."/>
            <person name="Meng N."/>
            <person name="Wang Y."/>
            <person name="Liu W."/>
            <person name="Liu Z."/>
            <person name="Liu J."/>
            <person name="Guo Q."/>
            <person name="Huang H."/>
            <person name="Sederoff R.R."/>
            <person name="Wang G."/>
            <person name="Qu G."/>
            <person name="Chen S."/>
        </authorList>
    </citation>
    <scope>NUCLEOTIDE SEQUENCE [LARGE SCALE GENOMIC DNA]</scope>
    <source>
        <strain evidence="8">SC-2020</strain>
    </source>
</reference>
<sequence>MGSKPEANYMPHMVLIPYPFQSHIKTMLKLAKLLHSKGFHITFVNTEFNHQRFLKSRGPDALDGLPHFRFETIPDGLPPSHIDASQETIPLAMAVENNMLAPLKVLLAKLDNPPITCLVSDVFLRFTITAAEELGLPIVMLVTMSACGYMGFKQLHDLREKGFLPLKDESYLTNGYLETTIIEGIPGMKPLQLKDFPYTRTIDPDDFPFNFVMRAAEASVKAHAIAIHTFDALEQDVLDGLSTIFPRVYSIGPLQLLLNQIQQDGLSSVGYNLWKEDSECLQWLDTKEPRSVVYVNFGSIAVMTAEQLVEFAMGLANSEISFLWIIRPDLVTGESAILPSEFQVETQNRGFVTSWCPQEEVLNHPSVGGFLTHTGWNSIIESLCAGVPVICWPLFADQPINCSYACIEWGVGMEIDNNVRRDEVETLIRNLMGGEECKKMREKAKHWRKVAEEATVPNGSSSINLDKFINEMLQSNITL</sequence>
<dbReference type="GO" id="GO:0080044">
    <property type="term" value="F:quercetin 7-O-glucosyltransferase activity"/>
    <property type="evidence" value="ECO:0007669"/>
    <property type="project" value="TreeGrafter"/>
</dbReference>
<keyword evidence="4 6" id="KW-0808">Transferase</keyword>
<evidence type="ECO:0000313" key="9">
    <source>
        <dbReference type="Proteomes" id="UP001164929"/>
    </source>
</evidence>
<protein>
    <recommendedName>
        <fullName evidence="7">Glycosyltransferase</fullName>
        <ecNumber evidence="7">2.4.1.-</ecNumber>
    </recommendedName>
</protein>
<dbReference type="SUPFAM" id="SSF53756">
    <property type="entry name" value="UDP-Glycosyltransferase/glycogen phosphorylase"/>
    <property type="match status" value="1"/>
</dbReference>
<organism evidence="8 9">
    <name type="scientific">Populus alba x Populus x berolinensis</name>
    <dbReference type="NCBI Taxonomy" id="444605"/>
    <lineage>
        <taxon>Eukaryota</taxon>
        <taxon>Viridiplantae</taxon>
        <taxon>Streptophyta</taxon>
        <taxon>Embryophyta</taxon>
        <taxon>Tracheophyta</taxon>
        <taxon>Spermatophyta</taxon>
        <taxon>Magnoliopsida</taxon>
        <taxon>eudicotyledons</taxon>
        <taxon>Gunneridae</taxon>
        <taxon>Pentapetalae</taxon>
        <taxon>rosids</taxon>
        <taxon>fabids</taxon>
        <taxon>Malpighiales</taxon>
        <taxon>Salicaceae</taxon>
        <taxon>Saliceae</taxon>
        <taxon>Populus</taxon>
    </lineage>
</organism>
<dbReference type="GO" id="GO:0080043">
    <property type="term" value="F:quercetin 3-O-glucosyltransferase activity"/>
    <property type="evidence" value="ECO:0007669"/>
    <property type="project" value="TreeGrafter"/>
</dbReference>
<dbReference type="PANTHER" id="PTHR11926:SF1516">
    <property type="entry name" value="GLYCOSYLTRANSFERASE"/>
    <property type="match status" value="1"/>
</dbReference>
<dbReference type="AlphaFoldDB" id="A0AAD6LIF8"/>
<dbReference type="FunFam" id="3.40.50.2000:FF:000065">
    <property type="entry name" value="Glycosyltransferase"/>
    <property type="match status" value="1"/>
</dbReference>
<comment type="similarity">
    <text evidence="2 6">Belongs to the UDP-glycosyltransferase family.</text>
</comment>
<proteinExistence type="inferred from homology"/>
<dbReference type="Gene3D" id="3.40.50.2000">
    <property type="entry name" value="Glycogen Phosphorylase B"/>
    <property type="match status" value="2"/>
</dbReference>
<dbReference type="InterPro" id="IPR002213">
    <property type="entry name" value="UDP_glucos_trans"/>
</dbReference>
<gene>
    <name evidence="8" type="ORF">NC653_035861</name>
</gene>
<dbReference type="Proteomes" id="UP001164929">
    <property type="component" value="Chromosome 16"/>
</dbReference>
<comment type="catalytic activity">
    <reaction evidence="5">
        <text>an anthocyanidin + UDP-alpha-D-glucose + H(+) = an anthocyanidin 3-O-beta-D-glucoside + UDP</text>
        <dbReference type="Rhea" id="RHEA:20093"/>
        <dbReference type="ChEBI" id="CHEBI:15378"/>
        <dbReference type="ChEBI" id="CHEBI:16307"/>
        <dbReference type="ChEBI" id="CHEBI:58223"/>
        <dbReference type="ChEBI" id="CHEBI:58885"/>
        <dbReference type="ChEBI" id="CHEBI:143576"/>
        <dbReference type="EC" id="2.4.1.115"/>
    </reaction>
</comment>
<dbReference type="CDD" id="cd03784">
    <property type="entry name" value="GT1_Gtf-like"/>
    <property type="match status" value="1"/>
</dbReference>
<dbReference type="EC" id="2.4.1.-" evidence="7"/>
<evidence type="ECO:0000256" key="4">
    <source>
        <dbReference type="ARBA" id="ARBA00022679"/>
    </source>
</evidence>